<name>A0ABW6SBX6_9NOCA</name>
<keyword evidence="2" id="KW-0805">Transcription regulation</keyword>
<dbReference type="PROSITE" id="PS50977">
    <property type="entry name" value="HTH_TETR_2"/>
    <property type="match status" value="1"/>
</dbReference>
<evidence type="ECO:0000256" key="1">
    <source>
        <dbReference type="ARBA" id="ARBA00022491"/>
    </source>
</evidence>
<keyword evidence="8" id="KW-1185">Reference proteome</keyword>
<dbReference type="InterPro" id="IPR036271">
    <property type="entry name" value="Tet_transcr_reg_TetR-rel_C_sf"/>
</dbReference>
<dbReference type="RefSeq" id="WP_387406518.1">
    <property type="nucleotide sequence ID" value="NZ_JBIAQY010000021.1"/>
</dbReference>
<evidence type="ECO:0000256" key="3">
    <source>
        <dbReference type="ARBA" id="ARBA00023125"/>
    </source>
</evidence>
<dbReference type="InterPro" id="IPR050109">
    <property type="entry name" value="HTH-type_TetR-like_transc_reg"/>
</dbReference>
<gene>
    <name evidence="7" type="ORF">ACFYXQ_38840</name>
</gene>
<dbReference type="InterPro" id="IPR039538">
    <property type="entry name" value="BetI_C"/>
</dbReference>
<dbReference type="Gene3D" id="1.10.357.10">
    <property type="entry name" value="Tetracycline Repressor, domain 2"/>
    <property type="match status" value="1"/>
</dbReference>
<keyword evidence="4" id="KW-0804">Transcription</keyword>
<comment type="caution">
    <text evidence="7">The sequence shown here is derived from an EMBL/GenBank/DDBJ whole genome shotgun (WGS) entry which is preliminary data.</text>
</comment>
<dbReference type="Pfam" id="PF13977">
    <property type="entry name" value="TetR_C_6"/>
    <property type="match status" value="1"/>
</dbReference>
<evidence type="ECO:0000313" key="7">
    <source>
        <dbReference type="EMBL" id="MFF3573732.1"/>
    </source>
</evidence>
<evidence type="ECO:0000259" key="6">
    <source>
        <dbReference type="PROSITE" id="PS50977"/>
    </source>
</evidence>
<feature type="DNA-binding region" description="H-T-H motif" evidence="5">
    <location>
        <begin position="31"/>
        <end position="50"/>
    </location>
</feature>
<dbReference type="InterPro" id="IPR001647">
    <property type="entry name" value="HTH_TetR"/>
</dbReference>
<dbReference type="SUPFAM" id="SSF46689">
    <property type="entry name" value="Homeodomain-like"/>
    <property type="match status" value="1"/>
</dbReference>
<proteinExistence type="predicted"/>
<evidence type="ECO:0000313" key="8">
    <source>
        <dbReference type="Proteomes" id="UP001601992"/>
    </source>
</evidence>
<dbReference type="EMBL" id="JBIAQY010000021">
    <property type="protein sequence ID" value="MFF3573732.1"/>
    <property type="molecule type" value="Genomic_DNA"/>
</dbReference>
<protein>
    <submittedName>
        <fullName evidence="7">TetR/AcrR family transcriptional regulator</fullName>
    </submittedName>
</protein>
<evidence type="ECO:0000256" key="2">
    <source>
        <dbReference type="ARBA" id="ARBA00023015"/>
    </source>
</evidence>
<dbReference type="SUPFAM" id="SSF48498">
    <property type="entry name" value="Tetracyclin repressor-like, C-terminal domain"/>
    <property type="match status" value="1"/>
</dbReference>
<reference evidence="7 8" key="1">
    <citation type="submission" date="2024-10" db="EMBL/GenBank/DDBJ databases">
        <title>The Natural Products Discovery Center: Release of the First 8490 Sequenced Strains for Exploring Actinobacteria Biosynthetic Diversity.</title>
        <authorList>
            <person name="Kalkreuter E."/>
            <person name="Kautsar S.A."/>
            <person name="Yang D."/>
            <person name="Bader C.D."/>
            <person name="Teijaro C.N."/>
            <person name="Fluegel L."/>
            <person name="Davis C.M."/>
            <person name="Simpson J.R."/>
            <person name="Lauterbach L."/>
            <person name="Steele A.D."/>
            <person name="Gui C."/>
            <person name="Meng S."/>
            <person name="Li G."/>
            <person name="Viehrig K."/>
            <person name="Ye F."/>
            <person name="Su P."/>
            <person name="Kiefer A.F."/>
            <person name="Nichols A."/>
            <person name="Cepeda A.J."/>
            <person name="Yan W."/>
            <person name="Fan B."/>
            <person name="Jiang Y."/>
            <person name="Adhikari A."/>
            <person name="Zheng C.-J."/>
            <person name="Schuster L."/>
            <person name="Cowan T.M."/>
            <person name="Smanski M.J."/>
            <person name="Chevrette M.G."/>
            <person name="De Carvalho L.P.S."/>
            <person name="Shen B."/>
        </authorList>
    </citation>
    <scope>NUCLEOTIDE SEQUENCE [LARGE SCALE GENOMIC DNA]</scope>
    <source>
        <strain evidence="7 8">NPDC002593</strain>
    </source>
</reference>
<accession>A0ABW6SBX6</accession>
<dbReference type="PANTHER" id="PTHR30055:SF234">
    <property type="entry name" value="HTH-TYPE TRANSCRIPTIONAL REGULATOR BETI"/>
    <property type="match status" value="1"/>
</dbReference>
<evidence type="ECO:0000256" key="5">
    <source>
        <dbReference type="PROSITE-ProRule" id="PRU00335"/>
    </source>
</evidence>
<sequence length="199" mass="21932">MPKRVDHDQRRREIAAALCRLAGERGLEGVSLSEVAAAAGMSKGLVQHYFRNKDLMLRYATGYLRERLEQRVADRTAAATSQPRELLRAVLLALLPLDRDDRTESLVATAFLFRALQDPAVAERFREGRTLLRTALITWIEATYPSGRVAPVQEADMLLALVSGLGDAVLLGYHTPEQATAILDRQLERLDAASAAQPG</sequence>
<feature type="domain" description="HTH tetR-type" evidence="6">
    <location>
        <begin position="8"/>
        <end position="68"/>
    </location>
</feature>
<dbReference type="Proteomes" id="UP001601992">
    <property type="component" value="Unassembled WGS sequence"/>
</dbReference>
<dbReference type="PANTHER" id="PTHR30055">
    <property type="entry name" value="HTH-TYPE TRANSCRIPTIONAL REGULATOR RUTR"/>
    <property type="match status" value="1"/>
</dbReference>
<evidence type="ECO:0000256" key="4">
    <source>
        <dbReference type="ARBA" id="ARBA00023163"/>
    </source>
</evidence>
<keyword evidence="1" id="KW-0678">Repressor</keyword>
<dbReference type="InterPro" id="IPR009057">
    <property type="entry name" value="Homeodomain-like_sf"/>
</dbReference>
<dbReference type="Pfam" id="PF00440">
    <property type="entry name" value="TetR_N"/>
    <property type="match status" value="1"/>
</dbReference>
<organism evidence="7 8">
    <name type="scientific">Nocardia jiangxiensis</name>
    <dbReference type="NCBI Taxonomy" id="282685"/>
    <lineage>
        <taxon>Bacteria</taxon>
        <taxon>Bacillati</taxon>
        <taxon>Actinomycetota</taxon>
        <taxon>Actinomycetes</taxon>
        <taxon>Mycobacteriales</taxon>
        <taxon>Nocardiaceae</taxon>
        <taxon>Nocardia</taxon>
    </lineage>
</organism>
<keyword evidence="3 5" id="KW-0238">DNA-binding</keyword>